<gene>
    <name evidence="1" type="ORF">CTOB1V02_LOCUS13136</name>
</gene>
<accession>A0A7R8WNW3</accession>
<dbReference type="EMBL" id="OB672196">
    <property type="protein sequence ID" value="CAD7235321.1"/>
    <property type="molecule type" value="Genomic_DNA"/>
</dbReference>
<name>A0A7R8WNW3_9CRUS</name>
<evidence type="ECO:0000313" key="1">
    <source>
        <dbReference type="EMBL" id="CAD7235321.1"/>
    </source>
</evidence>
<dbReference type="AlphaFoldDB" id="A0A7R8WNW3"/>
<proteinExistence type="predicted"/>
<organism evidence="1">
    <name type="scientific">Cyprideis torosa</name>
    <dbReference type="NCBI Taxonomy" id="163714"/>
    <lineage>
        <taxon>Eukaryota</taxon>
        <taxon>Metazoa</taxon>
        <taxon>Ecdysozoa</taxon>
        <taxon>Arthropoda</taxon>
        <taxon>Crustacea</taxon>
        <taxon>Oligostraca</taxon>
        <taxon>Ostracoda</taxon>
        <taxon>Podocopa</taxon>
        <taxon>Podocopida</taxon>
        <taxon>Cytherocopina</taxon>
        <taxon>Cytheroidea</taxon>
        <taxon>Cytherideidae</taxon>
        <taxon>Cyprideis</taxon>
    </lineage>
</organism>
<protein>
    <submittedName>
        <fullName evidence="1">Uncharacterized protein</fullName>
    </submittedName>
</protein>
<sequence>MADVSRANSKPDTKSKSKQKEDVDPIEKAANKGCPAEKKCATSDKKEGKKAEDKEYDLTRCSDLTRCRKTK</sequence>
<reference evidence="1" key="1">
    <citation type="submission" date="2020-11" db="EMBL/GenBank/DDBJ databases">
        <authorList>
            <person name="Tran Van P."/>
        </authorList>
    </citation>
    <scope>NUCLEOTIDE SEQUENCE</scope>
</reference>